<name>A0A0A8K8B3_9HYPH</name>
<dbReference type="KEGG" id="mcg:GL4_2795"/>
<evidence type="ECO:0008006" key="4">
    <source>
        <dbReference type="Google" id="ProtNLM"/>
    </source>
</evidence>
<sequence>MTFSAEAEAQNPLYNPEAGSPTRYEPPHEGILNGKFWTDTRYRYEWVDQANKPRNANASTIRNKTGVESGFFHGFRAGVEGEFVLQLGPDDFNNTINGRTQFPVVADVQSAEVDQAYLESHNIPGVALLGGRFLENLDNMRYVGSVAWRQNDQTFDGGKTTITALPDWEFLYAYIGNVNRIFSDESPVGNIQSNIHLMHAQSKEYGFGKLTAYAYLIDLYDLDFLSNASFGGFLKGKQKISDKWNYLYRLEYARQTDYGDQPIDYDADYVRVEQGLSYGGFTGTLIYELLGSDNGVAAFQTPLATGHVFNGFADIFLVTPPTGLQDFYVQAKYKVPASSDGPFSYFGGLLLLAQYHEYRSAVQDLDYGSEFDFYSYLPLKAGLYAQAKYANYQADDFSVDTQKFIFGLGYQY</sequence>
<keyword evidence="3" id="KW-1185">Reference proteome</keyword>
<dbReference type="InterPro" id="IPR023614">
    <property type="entry name" value="Porin_dom_sf"/>
</dbReference>
<reference evidence="2 3" key="1">
    <citation type="submission" date="2014-09" db="EMBL/GenBank/DDBJ databases">
        <title>Genome sequencing of Methyloceanibacter caenitepidi Gela4.</title>
        <authorList>
            <person name="Takeuchi M."/>
            <person name="Susumu S."/>
            <person name="Kamagata Y."/>
            <person name="Oshima K."/>
            <person name="Hattori M."/>
            <person name="Iwasaki W."/>
        </authorList>
    </citation>
    <scope>NUCLEOTIDE SEQUENCE [LARGE SCALE GENOMIC DNA]</scope>
    <source>
        <strain evidence="2 3">Gela4</strain>
    </source>
</reference>
<protein>
    <recommendedName>
        <fullName evidence="4">Alginate export domain-containing protein</fullName>
    </recommendedName>
</protein>
<dbReference type="EMBL" id="AP014648">
    <property type="protein sequence ID" value="BAQ18229.1"/>
    <property type="molecule type" value="Genomic_DNA"/>
</dbReference>
<proteinExistence type="predicted"/>
<organism evidence="2 3">
    <name type="scientific">Methyloceanibacter caenitepidi</name>
    <dbReference type="NCBI Taxonomy" id="1384459"/>
    <lineage>
        <taxon>Bacteria</taxon>
        <taxon>Pseudomonadati</taxon>
        <taxon>Pseudomonadota</taxon>
        <taxon>Alphaproteobacteria</taxon>
        <taxon>Hyphomicrobiales</taxon>
        <taxon>Hyphomicrobiaceae</taxon>
        <taxon>Methyloceanibacter</taxon>
    </lineage>
</organism>
<dbReference type="HOGENOM" id="CLU_045097_0_0_5"/>
<evidence type="ECO:0000256" key="1">
    <source>
        <dbReference type="SAM" id="MobiDB-lite"/>
    </source>
</evidence>
<dbReference type="AlphaFoldDB" id="A0A0A8K8B3"/>
<feature type="region of interest" description="Disordered" evidence="1">
    <location>
        <begin position="1"/>
        <end position="29"/>
    </location>
</feature>
<dbReference type="STRING" id="1384459.GL4_2795"/>
<evidence type="ECO:0000313" key="2">
    <source>
        <dbReference type="EMBL" id="BAQ18229.1"/>
    </source>
</evidence>
<dbReference type="Proteomes" id="UP000031643">
    <property type="component" value="Chromosome"/>
</dbReference>
<evidence type="ECO:0000313" key="3">
    <source>
        <dbReference type="Proteomes" id="UP000031643"/>
    </source>
</evidence>
<dbReference type="Gene3D" id="2.40.160.10">
    <property type="entry name" value="Porin"/>
    <property type="match status" value="1"/>
</dbReference>
<gene>
    <name evidence="2" type="ORF">GL4_2795</name>
</gene>
<accession>A0A0A8K8B3</accession>